<dbReference type="InterPro" id="IPR029021">
    <property type="entry name" value="Prot-tyrosine_phosphatase-like"/>
</dbReference>
<protein>
    <submittedName>
        <fullName evidence="2">TIGR01244 family phosphatase</fullName>
    </submittedName>
</protein>
<gene>
    <name evidence="2" type="ORF">EI983_01440</name>
</gene>
<evidence type="ECO:0000313" key="2">
    <source>
        <dbReference type="EMBL" id="QGX97007.1"/>
    </source>
</evidence>
<dbReference type="Proteomes" id="UP000428330">
    <property type="component" value="Chromosome"/>
</dbReference>
<organism evidence="2 3">
    <name type="scientific">Roseovarius faecimaris</name>
    <dbReference type="NCBI Taxonomy" id="2494550"/>
    <lineage>
        <taxon>Bacteria</taxon>
        <taxon>Pseudomonadati</taxon>
        <taxon>Pseudomonadota</taxon>
        <taxon>Alphaproteobacteria</taxon>
        <taxon>Rhodobacterales</taxon>
        <taxon>Roseobacteraceae</taxon>
        <taxon>Roseovarius</taxon>
    </lineage>
</organism>
<dbReference type="Pfam" id="PF04273">
    <property type="entry name" value="BLH_phosphatase"/>
    <property type="match status" value="1"/>
</dbReference>
<dbReference type="AlphaFoldDB" id="A0A6I6INC0"/>
<dbReference type="Gene3D" id="3.90.190.10">
    <property type="entry name" value="Protein tyrosine phosphatase superfamily"/>
    <property type="match status" value="1"/>
</dbReference>
<proteinExistence type="predicted"/>
<dbReference type="GO" id="GO:0016787">
    <property type="term" value="F:hydrolase activity"/>
    <property type="evidence" value="ECO:0007669"/>
    <property type="project" value="InterPro"/>
</dbReference>
<feature type="domain" description="Beta-lactamase hydrolase-like protein phosphatase-like" evidence="1">
    <location>
        <begin position="2"/>
        <end position="109"/>
    </location>
</feature>
<evidence type="ECO:0000313" key="3">
    <source>
        <dbReference type="Proteomes" id="UP000428330"/>
    </source>
</evidence>
<keyword evidence="3" id="KW-1185">Reference proteome</keyword>
<dbReference type="SUPFAM" id="SSF52799">
    <property type="entry name" value="(Phosphotyrosine protein) phosphatases II"/>
    <property type="match status" value="1"/>
</dbReference>
<sequence length="139" mass="14910">MDLRPLSPDFAVSPQIMPEDVAAIAEAGFKSIMCNRPDGEEWGQPDVAAISEAAEKAGLELRWVPIISGMVGRDEVQAFDAAMQELPAPVLAYCRTGTRCTMMWTIVQHGRMPDADILKATSGAGYDMAGLLGQLSQQG</sequence>
<accession>A0A6I6INC0</accession>
<dbReference type="OrthoDB" id="9805710at2"/>
<dbReference type="InterPro" id="IPR005939">
    <property type="entry name" value="BLH_phosphatase-like"/>
</dbReference>
<reference evidence="3" key="1">
    <citation type="submission" date="2018-12" db="EMBL/GenBank/DDBJ databases">
        <title>Complete genome sequence of Roseovarius sp. MME-070.</title>
        <authorList>
            <person name="Nam Y.-D."/>
            <person name="Kang J."/>
            <person name="Chung W.-H."/>
            <person name="Park Y.S."/>
        </authorList>
    </citation>
    <scope>NUCLEOTIDE SEQUENCE [LARGE SCALE GENOMIC DNA]</scope>
    <source>
        <strain evidence="3">MME-070</strain>
    </source>
</reference>
<dbReference type="KEGG" id="rom:EI983_01440"/>
<dbReference type="EMBL" id="CP034348">
    <property type="protein sequence ID" value="QGX97007.1"/>
    <property type="molecule type" value="Genomic_DNA"/>
</dbReference>
<evidence type="ECO:0000259" key="1">
    <source>
        <dbReference type="Pfam" id="PF04273"/>
    </source>
</evidence>
<dbReference type="NCBIfam" id="TIGR01244">
    <property type="entry name" value="TIGR01244 family sulfur transferase"/>
    <property type="match status" value="1"/>
</dbReference>
<dbReference type="RefSeq" id="WP_157705511.1">
    <property type="nucleotide sequence ID" value="NZ_CP034348.1"/>
</dbReference>
<name>A0A6I6INC0_9RHOB</name>